<sequence>MIDWGAGLAAIDAAFAEPVSYSGAGLAAGAPPIAVIWSDVAGQPGDNGRSTTRVISCEIRKELLPARPGKSDRLTRAGVTWSPIEVVDRDDLGRWQITLERAR</sequence>
<accession>A0ABY4X409</accession>
<dbReference type="Proteomes" id="UP001056937">
    <property type="component" value="Chromosome 1"/>
</dbReference>
<evidence type="ECO:0000313" key="2">
    <source>
        <dbReference type="Proteomes" id="UP001056937"/>
    </source>
</evidence>
<dbReference type="InterPro" id="IPR008018">
    <property type="entry name" value="Phage_tail_attach_FII"/>
</dbReference>
<name>A0ABY4X409_9SPHN</name>
<proteinExistence type="predicted"/>
<protein>
    <recommendedName>
        <fullName evidence="3">Head-tail adaptor protein</fullName>
    </recommendedName>
</protein>
<keyword evidence="2" id="KW-1185">Reference proteome</keyword>
<organism evidence="1 2">
    <name type="scientific">Sphingomonas morindae</name>
    <dbReference type="NCBI Taxonomy" id="1541170"/>
    <lineage>
        <taxon>Bacteria</taxon>
        <taxon>Pseudomonadati</taxon>
        <taxon>Pseudomonadota</taxon>
        <taxon>Alphaproteobacteria</taxon>
        <taxon>Sphingomonadales</taxon>
        <taxon>Sphingomonadaceae</taxon>
        <taxon>Sphingomonas</taxon>
    </lineage>
</organism>
<evidence type="ECO:0000313" key="1">
    <source>
        <dbReference type="EMBL" id="USI71619.1"/>
    </source>
</evidence>
<gene>
    <name evidence="1" type="ORF">LHA26_09745</name>
</gene>
<reference evidence="1" key="1">
    <citation type="journal article" date="2022" name="Toxins">
        <title>Genomic Analysis of Sphingopyxis sp. USTB-05 for Biodegrading Cyanobacterial Hepatotoxins.</title>
        <authorList>
            <person name="Liu C."/>
            <person name="Xu Q."/>
            <person name="Zhao Z."/>
            <person name="Zhang H."/>
            <person name="Liu X."/>
            <person name="Yin C."/>
            <person name="Liu Y."/>
            <person name="Yan H."/>
        </authorList>
    </citation>
    <scope>NUCLEOTIDE SEQUENCE</scope>
    <source>
        <strain evidence="1">NBD5</strain>
    </source>
</reference>
<dbReference type="Pfam" id="PF05354">
    <property type="entry name" value="Phage_attach"/>
    <property type="match status" value="1"/>
</dbReference>
<evidence type="ECO:0008006" key="3">
    <source>
        <dbReference type="Google" id="ProtNLM"/>
    </source>
</evidence>
<dbReference type="RefSeq" id="WP_252165432.1">
    <property type="nucleotide sequence ID" value="NZ_CP084930.1"/>
</dbReference>
<dbReference type="EMBL" id="CP084930">
    <property type="protein sequence ID" value="USI71619.1"/>
    <property type="molecule type" value="Genomic_DNA"/>
</dbReference>